<comment type="caution">
    <text evidence="2">The sequence shown here is derived from an EMBL/GenBank/DDBJ whole genome shotgun (WGS) entry which is preliminary data.</text>
</comment>
<gene>
    <name evidence="2" type="ORF">AQJ46_11185</name>
</gene>
<accession>A0A124I025</accession>
<protein>
    <submittedName>
        <fullName evidence="2">Uncharacterized protein</fullName>
    </submittedName>
</protein>
<dbReference type="RefSeq" id="WP_059205407.1">
    <property type="nucleotide sequence ID" value="NZ_KQ948658.1"/>
</dbReference>
<dbReference type="EMBL" id="LMWU01000009">
    <property type="protein sequence ID" value="KUN72945.1"/>
    <property type="molecule type" value="Genomic_DNA"/>
</dbReference>
<feature type="region of interest" description="Disordered" evidence="1">
    <location>
        <begin position="104"/>
        <end position="123"/>
    </location>
</feature>
<reference evidence="2 3" key="1">
    <citation type="submission" date="2015-10" db="EMBL/GenBank/DDBJ databases">
        <title>Draft genome sequence of Streptomyces canus DSM 40017, type strain for the species Streptomyces canus.</title>
        <authorList>
            <person name="Ruckert C."/>
            <person name="Winkler A."/>
            <person name="Kalinowski J."/>
            <person name="Kampfer P."/>
            <person name="Glaeser S."/>
        </authorList>
    </citation>
    <scope>NUCLEOTIDE SEQUENCE [LARGE SCALE GENOMIC DNA]</scope>
    <source>
        <strain evidence="2 3">DSM 40017</strain>
    </source>
</reference>
<sequence length="123" mass="14005">MSEWYVLVETNNGWSDGNWLLHDKVHVAGGREQAVARAEELTRSNVERRTGDDPHRGHLVFRTSETSWLLEFTKSRWSEPFDHATEDSSYARISVAELISSAEARPVERPAPEKGRLRRAFGG</sequence>
<organism evidence="2 3">
    <name type="scientific">Streptomyces canus</name>
    <dbReference type="NCBI Taxonomy" id="58343"/>
    <lineage>
        <taxon>Bacteria</taxon>
        <taxon>Bacillati</taxon>
        <taxon>Actinomycetota</taxon>
        <taxon>Actinomycetes</taxon>
        <taxon>Kitasatosporales</taxon>
        <taxon>Streptomycetaceae</taxon>
        <taxon>Streptomyces</taxon>
        <taxon>Streptomyces aurantiacus group</taxon>
    </lineage>
</organism>
<dbReference type="Proteomes" id="UP000053669">
    <property type="component" value="Unassembled WGS sequence"/>
</dbReference>
<name>A0A124I025_9ACTN</name>
<evidence type="ECO:0000256" key="1">
    <source>
        <dbReference type="SAM" id="MobiDB-lite"/>
    </source>
</evidence>
<proteinExistence type="predicted"/>
<dbReference type="AlphaFoldDB" id="A0A124I025"/>
<evidence type="ECO:0000313" key="3">
    <source>
        <dbReference type="Proteomes" id="UP000053669"/>
    </source>
</evidence>
<dbReference type="STRING" id="58343.AQJ46_11185"/>
<feature type="compositionally biased region" description="Basic and acidic residues" evidence="1">
    <location>
        <begin position="105"/>
        <end position="115"/>
    </location>
</feature>
<evidence type="ECO:0000313" key="2">
    <source>
        <dbReference type="EMBL" id="KUN72945.1"/>
    </source>
</evidence>